<evidence type="ECO:0000256" key="14">
    <source>
        <dbReference type="ARBA" id="ARBA00023125"/>
    </source>
</evidence>
<dbReference type="InterPro" id="IPR014146">
    <property type="entry name" value="LigD_ligase_dom"/>
</dbReference>
<protein>
    <recommendedName>
        <fullName evidence="2">DNA ligase (ATP)</fullName>
        <ecNumber evidence="2">6.5.1.1</ecNumber>
    </recommendedName>
    <alternativeName>
        <fullName evidence="19">NHEJ DNA polymerase</fullName>
    </alternativeName>
</protein>
<keyword evidence="16" id="KW-0234">DNA repair</keyword>
<evidence type="ECO:0000256" key="4">
    <source>
        <dbReference type="ARBA" id="ARBA00022679"/>
    </source>
</evidence>
<keyword evidence="17" id="KW-0464">Manganese</keyword>
<gene>
    <name evidence="22" type="ORF">SAMN05444417_2026</name>
</gene>
<evidence type="ECO:0000256" key="2">
    <source>
        <dbReference type="ARBA" id="ARBA00012727"/>
    </source>
</evidence>
<dbReference type="RefSeq" id="WP_073329437.1">
    <property type="nucleotide sequence ID" value="NZ_FQYO01000003.1"/>
</dbReference>
<dbReference type="GO" id="GO:0005524">
    <property type="term" value="F:ATP binding"/>
    <property type="evidence" value="ECO:0007669"/>
    <property type="project" value="UniProtKB-KW"/>
</dbReference>
<sequence>MRPLDRYIAKRDFDVTPEPQGGGGAAGAALRYSVQKHDASRLHFDLRLEWDGVLLSWAITRGPSLDPSDKRLAVRTEDHPLDYLDFEDVIPEGYGKGTVMLWDLGHWQPLDPVDRGLAKGHLHLALHGARLTGRWNLVRMHGREKAENWLLIKEEDEAAGGADPVTRWETSVASGRSMAAIAKGAEPVPPRSRRAAAPGFAAPQLATLSREDPAEDERRWHELKFDGYRALVSIGKGGARIRTRSGKDWSDRFAPLIPAFEELPCESALIDGEIVAGAGLQGFGALQKALGAGGPFTFHAFDLLSLDGRSLEKKPLSERRAALEELFAEAVPLSALQLSPVIEGDPLPAFEAVCGAGGEGLISKRIDAPYRHGRSTDWLKLKCERRDEFVILGWQASDKRGRPFASLALGTHEAGTLVYRGKVGTGFDAEQMEALADAMGPLARKTPPAEVDAADARGMTWVTPKLVAEIRYAEITGDGRLRHAAFLGLREDKTAEEVRAGNDLAPGDLREAAMGGDRVDVAGIGISSPSRVVFPEAGLRKVDLARYYEAVAERMLPEVEDRPLSLVRMPEGLEGERFFQKHAGKGWPDALREVEIEEKDGTGTYMHVRDAAGLVGAVQMGTIEFHIWPARRDRLDRPDRLVFDLDPDEGLDFGDVRSAAADLRDLLERFGLPSAPLVTGGKGVHVVTPLRRTAGWDTVTLFARTFAAGLAEKEPKRFTATISKARRKGRIFVDWLRNDRGSTAIAPWSVRARKGAPVAVPVTWDELAGLTRADGFDTAAALERETVDGPKPASVSQDAIAALEAWLGE</sequence>
<evidence type="ECO:0000256" key="10">
    <source>
        <dbReference type="ARBA" id="ARBA00022801"/>
    </source>
</evidence>
<evidence type="ECO:0000256" key="12">
    <source>
        <dbReference type="ARBA" id="ARBA00022840"/>
    </source>
</evidence>
<dbReference type="Proteomes" id="UP000184292">
    <property type="component" value="Unassembled WGS sequence"/>
</dbReference>
<reference evidence="22 23" key="1">
    <citation type="submission" date="2016-11" db="EMBL/GenBank/DDBJ databases">
        <authorList>
            <person name="Jaros S."/>
            <person name="Januszkiewicz K."/>
            <person name="Wedrychowicz H."/>
        </authorList>
    </citation>
    <scope>NUCLEOTIDE SEQUENCE [LARGE SCALE GENOMIC DNA]</scope>
    <source>
        <strain evidence="22 23">DSM 100565</strain>
    </source>
</reference>
<evidence type="ECO:0000256" key="19">
    <source>
        <dbReference type="ARBA" id="ARBA00029943"/>
    </source>
</evidence>
<dbReference type="GO" id="GO:0003887">
    <property type="term" value="F:DNA-directed DNA polymerase activity"/>
    <property type="evidence" value="ECO:0007669"/>
    <property type="project" value="UniProtKB-KW"/>
</dbReference>
<dbReference type="InterPro" id="IPR052171">
    <property type="entry name" value="NHEJ_LigD"/>
</dbReference>
<dbReference type="Pfam" id="PF04679">
    <property type="entry name" value="DNA_ligase_A_C"/>
    <property type="match status" value="1"/>
</dbReference>
<keyword evidence="11" id="KW-0269">Exonuclease</keyword>
<dbReference type="PANTHER" id="PTHR42705:SF2">
    <property type="entry name" value="BIFUNCTIONAL NON-HOMOLOGOUS END JOINING PROTEIN LIGD"/>
    <property type="match status" value="1"/>
</dbReference>
<dbReference type="EC" id="6.5.1.1" evidence="2"/>
<keyword evidence="3 22" id="KW-0436">Ligase</keyword>
<keyword evidence="14" id="KW-0238">DNA-binding</keyword>
<evidence type="ECO:0000256" key="8">
    <source>
        <dbReference type="ARBA" id="ARBA00022741"/>
    </source>
</evidence>
<evidence type="ECO:0000313" key="22">
    <source>
        <dbReference type="EMBL" id="SHI85560.1"/>
    </source>
</evidence>
<dbReference type="PROSITE" id="PS50160">
    <property type="entry name" value="DNA_LIGASE_A3"/>
    <property type="match status" value="1"/>
</dbReference>
<keyword evidence="13" id="KW-0239">DNA-directed DNA polymerase</keyword>
<dbReference type="Pfam" id="PF13298">
    <property type="entry name" value="LigD_N"/>
    <property type="match status" value="1"/>
</dbReference>
<name>A0A1M6EJU8_9RHOB</name>
<dbReference type="Gene3D" id="2.40.50.140">
    <property type="entry name" value="Nucleic acid-binding proteins"/>
    <property type="match status" value="1"/>
</dbReference>
<keyword evidence="7" id="KW-0479">Metal-binding</keyword>
<keyword evidence="4" id="KW-0808">Transferase</keyword>
<dbReference type="Pfam" id="PF01068">
    <property type="entry name" value="DNA_ligase_A_M"/>
    <property type="match status" value="1"/>
</dbReference>
<dbReference type="NCBIfam" id="TIGR02779">
    <property type="entry name" value="NHEJ_ligase_lig"/>
    <property type="match status" value="1"/>
</dbReference>
<evidence type="ECO:0000256" key="6">
    <source>
        <dbReference type="ARBA" id="ARBA00022722"/>
    </source>
</evidence>
<dbReference type="STRING" id="1447782.SAMN05444417_2026"/>
<dbReference type="Gene3D" id="3.30.1490.70">
    <property type="match status" value="1"/>
</dbReference>
<dbReference type="GO" id="GO:0003677">
    <property type="term" value="F:DNA binding"/>
    <property type="evidence" value="ECO:0007669"/>
    <property type="project" value="UniProtKB-KW"/>
</dbReference>
<dbReference type="InterPro" id="IPR014143">
    <property type="entry name" value="NHEJ_ligase_prk"/>
</dbReference>
<dbReference type="OrthoDB" id="9802472at2"/>
<dbReference type="GO" id="GO:0046872">
    <property type="term" value="F:metal ion binding"/>
    <property type="evidence" value="ECO:0007669"/>
    <property type="project" value="UniProtKB-KW"/>
</dbReference>
<evidence type="ECO:0000256" key="7">
    <source>
        <dbReference type="ARBA" id="ARBA00022723"/>
    </source>
</evidence>
<evidence type="ECO:0000256" key="5">
    <source>
        <dbReference type="ARBA" id="ARBA00022695"/>
    </source>
</evidence>
<keyword evidence="9" id="KW-0227">DNA damage</keyword>
<keyword evidence="15" id="KW-0233">DNA recombination</keyword>
<dbReference type="CDD" id="cd04862">
    <property type="entry name" value="PaeLigD_Pol_like"/>
    <property type="match status" value="1"/>
</dbReference>
<dbReference type="InterPro" id="IPR033651">
    <property type="entry name" value="PaeLigD_Pol-like"/>
</dbReference>
<evidence type="ECO:0000256" key="20">
    <source>
        <dbReference type="ARBA" id="ARBA00034003"/>
    </source>
</evidence>
<dbReference type="AlphaFoldDB" id="A0A1M6EJU8"/>
<evidence type="ECO:0000256" key="16">
    <source>
        <dbReference type="ARBA" id="ARBA00023204"/>
    </source>
</evidence>
<dbReference type="PANTHER" id="PTHR42705">
    <property type="entry name" value="BIFUNCTIONAL NON-HOMOLOGOUS END JOINING PROTEIN LIGD"/>
    <property type="match status" value="1"/>
</dbReference>
<dbReference type="SUPFAM" id="SSF50249">
    <property type="entry name" value="Nucleic acid-binding proteins"/>
    <property type="match status" value="1"/>
</dbReference>
<dbReference type="CDD" id="cd07906">
    <property type="entry name" value="Adenylation_DNA_ligase_LigD_LigC"/>
    <property type="match status" value="1"/>
</dbReference>
<comment type="cofactor">
    <cofactor evidence="1">
        <name>Mn(2+)</name>
        <dbReference type="ChEBI" id="CHEBI:29035"/>
    </cofactor>
</comment>
<dbReference type="GO" id="GO:0003910">
    <property type="term" value="F:DNA ligase (ATP) activity"/>
    <property type="evidence" value="ECO:0007669"/>
    <property type="project" value="UniProtKB-EC"/>
</dbReference>
<dbReference type="InterPro" id="IPR014145">
    <property type="entry name" value="LigD_pol_dom"/>
</dbReference>
<dbReference type="SUPFAM" id="SSF56091">
    <property type="entry name" value="DNA ligase/mRNA capping enzyme, catalytic domain"/>
    <property type="match status" value="1"/>
</dbReference>
<evidence type="ECO:0000256" key="3">
    <source>
        <dbReference type="ARBA" id="ARBA00022598"/>
    </source>
</evidence>
<keyword evidence="5" id="KW-0548">Nucleotidyltransferase</keyword>
<dbReference type="GO" id="GO:0006281">
    <property type="term" value="P:DNA repair"/>
    <property type="evidence" value="ECO:0007669"/>
    <property type="project" value="UniProtKB-KW"/>
</dbReference>
<keyword evidence="23" id="KW-1185">Reference proteome</keyword>
<dbReference type="InterPro" id="IPR012310">
    <property type="entry name" value="DNA_ligase_ATP-dep_cent"/>
</dbReference>
<dbReference type="NCBIfam" id="TIGR02777">
    <property type="entry name" value="LigD_PE_dom"/>
    <property type="match status" value="1"/>
</dbReference>
<evidence type="ECO:0000256" key="17">
    <source>
        <dbReference type="ARBA" id="ARBA00023211"/>
    </source>
</evidence>
<dbReference type="Gene3D" id="3.30.470.30">
    <property type="entry name" value="DNA ligase/mRNA capping enzyme"/>
    <property type="match status" value="1"/>
</dbReference>
<accession>A0A1M6EJU8</accession>
<dbReference type="GO" id="GO:0006310">
    <property type="term" value="P:DNA recombination"/>
    <property type="evidence" value="ECO:0007669"/>
    <property type="project" value="UniProtKB-KW"/>
</dbReference>
<keyword evidence="18" id="KW-0511">Multifunctional enzyme</keyword>
<dbReference type="GO" id="GO:0004527">
    <property type="term" value="F:exonuclease activity"/>
    <property type="evidence" value="ECO:0007669"/>
    <property type="project" value="UniProtKB-KW"/>
</dbReference>
<evidence type="ECO:0000313" key="23">
    <source>
        <dbReference type="Proteomes" id="UP000184292"/>
    </source>
</evidence>
<keyword evidence="12" id="KW-0067">ATP-binding</keyword>
<comment type="catalytic activity">
    <reaction evidence="20">
        <text>ATP + (deoxyribonucleotide)n-3'-hydroxyl + 5'-phospho-(deoxyribonucleotide)m = (deoxyribonucleotide)n+m + AMP + diphosphate.</text>
        <dbReference type="EC" id="6.5.1.1"/>
    </reaction>
</comment>
<dbReference type="Pfam" id="PF21686">
    <property type="entry name" value="LigD_Prim-Pol"/>
    <property type="match status" value="1"/>
</dbReference>
<keyword evidence="6" id="KW-0540">Nuclease</keyword>
<dbReference type="InterPro" id="IPR012340">
    <property type="entry name" value="NA-bd_OB-fold"/>
</dbReference>
<dbReference type="InterPro" id="IPR012309">
    <property type="entry name" value="DNA_ligase_ATP-dep_C"/>
</dbReference>
<evidence type="ECO:0000259" key="21">
    <source>
        <dbReference type="PROSITE" id="PS50160"/>
    </source>
</evidence>
<dbReference type="Gene3D" id="3.90.920.10">
    <property type="entry name" value="DNA primase, PRIM domain"/>
    <property type="match status" value="1"/>
</dbReference>
<dbReference type="InterPro" id="IPR014144">
    <property type="entry name" value="LigD_PE_domain"/>
</dbReference>
<evidence type="ECO:0000256" key="18">
    <source>
        <dbReference type="ARBA" id="ARBA00023268"/>
    </source>
</evidence>
<dbReference type="NCBIfam" id="TIGR02778">
    <property type="entry name" value="ligD_pol"/>
    <property type="match status" value="1"/>
</dbReference>
<evidence type="ECO:0000256" key="11">
    <source>
        <dbReference type="ARBA" id="ARBA00022839"/>
    </source>
</evidence>
<keyword evidence="8" id="KW-0547">Nucleotide-binding</keyword>
<dbReference type="NCBIfam" id="TIGR02776">
    <property type="entry name" value="NHEJ_ligase_prk"/>
    <property type="match status" value="1"/>
</dbReference>
<evidence type="ECO:0000256" key="13">
    <source>
        <dbReference type="ARBA" id="ARBA00022932"/>
    </source>
</evidence>
<evidence type="ECO:0000256" key="15">
    <source>
        <dbReference type="ARBA" id="ARBA00023172"/>
    </source>
</evidence>
<dbReference type="CDD" id="cd07971">
    <property type="entry name" value="OBF_DNA_ligase_LigD"/>
    <property type="match status" value="1"/>
</dbReference>
<evidence type="ECO:0000256" key="9">
    <source>
        <dbReference type="ARBA" id="ARBA00022763"/>
    </source>
</evidence>
<proteinExistence type="predicted"/>
<dbReference type="EMBL" id="FQYO01000003">
    <property type="protein sequence ID" value="SHI85560.1"/>
    <property type="molecule type" value="Genomic_DNA"/>
</dbReference>
<organism evidence="22 23">
    <name type="scientific">Wenxinia saemankumensis</name>
    <dbReference type="NCBI Taxonomy" id="1447782"/>
    <lineage>
        <taxon>Bacteria</taxon>
        <taxon>Pseudomonadati</taxon>
        <taxon>Pseudomonadota</taxon>
        <taxon>Alphaproteobacteria</taxon>
        <taxon>Rhodobacterales</taxon>
        <taxon>Roseobacteraceae</taxon>
        <taxon>Wenxinia</taxon>
    </lineage>
</organism>
<evidence type="ECO:0000256" key="1">
    <source>
        <dbReference type="ARBA" id="ARBA00001936"/>
    </source>
</evidence>
<feature type="domain" description="ATP-dependent DNA ligase family profile" evidence="21">
    <location>
        <begin position="298"/>
        <end position="398"/>
    </location>
</feature>
<keyword evidence="10" id="KW-0378">Hydrolase</keyword>